<accession>A0ABP1CJ85</accession>
<organism evidence="1 2">
    <name type="scientific">Somion occarium</name>
    <dbReference type="NCBI Taxonomy" id="3059160"/>
    <lineage>
        <taxon>Eukaryota</taxon>
        <taxon>Fungi</taxon>
        <taxon>Dikarya</taxon>
        <taxon>Basidiomycota</taxon>
        <taxon>Agaricomycotina</taxon>
        <taxon>Agaricomycetes</taxon>
        <taxon>Polyporales</taxon>
        <taxon>Cerrenaceae</taxon>
        <taxon>Somion</taxon>
    </lineage>
</organism>
<dbReference type="EMBL" id="OZ037944">
    <property type="protein sequence ID" value="CAL1694763.1"/>
    <property type="molecule type" value="Genomic_DNA"/>
</dbReference>
<reference evidence="2" key="1">
    <citation type="submission" date="2024-04" db="EMBL/GenBank/DDBJ databases">
        <authorList>
            <person name="Shaw F."/>
            <person name="Minotto A."/>
        </authorList>
    </citation>
    <scope>NUCLEOTIDE SEQUENCE [LARGE SCALE GENOMIC DNA]</scope>
</reference>
<name>A0ABP1CJ85_9APHY</name>
<evidence type="ECO:0000313" key="2">
    <source>
        <dbReference type="Proteomes" id="UP001497453"/>
    </source>
</evidence>
<proteinExistence type="predicted"/>
<sequence length="124" mass="13354">MHGISQPNTMLIVLCGTDPLTGAIVVDLHCGFIGVEKRDKSICLYLQAYGILVSRNLIKLKTGFLSFNILNLKMPTPQDEEVTICGLNAPSSSEGCAILRAKRPHVGLRSAMIGILFLAENSVA</sequence>
<gene>
    <name evidence="1" type="ORF">GFSPODELE1_LOCUS449</name>
</gene>
<dbReference type="Proteomes" id="UP001497453">
    <property type="component" value="Chromosome 1"/>
</dbReference>
<evidence type="ECO:0000313" key="1">
    <source>
        <dbReference type="EMBL" id="CAL1694763.1"/>
    </source>
</evidence>
<protein>
    <submittedName>
        <fullName evidence="1">Uncharacterized protein</fullName>
    </submittedName>
</protein>
<keyword evidence="2" id="KW-1185">Reference proteome</keyword>